<name>A0ABT5EF54_9BACT</name>
<reference evidence="2 3" key="1">
    <citation type="submission" date="2022-11" db="EMBL/GenBank/DDBJ databases">
        <title>Minimal conservation of predation-associated metabolite biosynthetic gene clusters underscores biosynthetic potential of Myxococcota including descriptions for ten novel species: Archangium lansinium sp. nov., Myxococcus landrumus sp. nov., Nannocystis bai.</title>
        <authorList>
            <person name="Ahearne A."/>
            <person name="Stevens C."/>
            <person name="Dowd S."/>
        </authorList>
    </citation>
    <scope>NUCLEOTIDE SEQUENCE [LARGE SCALE GENOMIC DNA]</scope>
    <source>
        <strain evidence="2 3">BB15-2</strain>
    </source>
</reference>
<feature type="region of interest" description="Disordered" evidence="1">
    <location>
        <begin position="19"/>
        <end position="42"/>
    </location>
</feature>
<organism evidence="2 3">
    <name type="scientific">Nannocystis bainbridge</name>
    <dbReference type="NCBI Taxonomy" id="2995303"/>
    <lineage>
        <taxon>Bacteria</taxon>
        <taxon>Pseudomonadati</taxon>
        <taxon>Myxococcota</taxon>
        <taxon>Polyangia</taxon>
        <taxon>Nannocystales</taxon>
        <taxon>Nannocystaceae</taxon>
        <taxon>Nannocystis</taxon>
    </lineage>
</organism>
<evidence type="ECO:0000313" key="2">
    <source>
        <dbReference type="EMBL" id="MDC0723573.1"/>
    </source>
</evidence>
<gene>
    <name evidence="2" type="ORF">POL25_42215</name>
</gene>
<dbReference type="Proteomes" id="UP001221686">
    <property type="component" value="Unassembled WGS sequence"/>
</dbReference>
<proteinExistence type="predicted"/>
<protein>
    <submittedName>
        <fullName evidence="2">Uncharacterized protein</fullName>
    </submittedName>
</protein>
<evidence type="ECO:0000256" key="1">
    <source>
        <dbReference type="SAM" id="MobiDB-lite"/>
    </source>
</evidence>
<keyword evidence="3" id="KW-1185">Reference proteome</keyword>
<evidence type="ECO:0000313" key="3">
    <source>
        <dbReference type="Proteomes" id="UP001221686"/>
    </source>
</evidence>
<dbReference type="RefSeq" id="WP_272092117.1">
    <property type="nucleotide sequence ID" value="NZ_JAQNDL010000005.1"/>
</dbReference>
<accession>A0ABT5EF54</accession>
<sequence>MLRPTDLALLVDPGLPFARAGEAAQADPDPSSPTDMREAGRRYPEFFSSPIRVIEAGQRDSTCY</sequence>
<comment type="caution">
    <text evidence="2">The sequence shown here is derived from an EMBL/GenBank/DDBJ whole genome shotgun (WGS) entry which is preliminary data.</text>
</comment>
<dbReference type="EMBL" id="JAQNDL010000005">
    <property type="protein sequence ID" value="MDC0723573.1"/>
    <property type="molecule type" value="Genomic_DNA"/>
</dbReference>